<sequence>MFSISHYKSPPSERVLRQIVQITVDNVPALHMVAPEPSNPLYPVYEWALVAEIQIYANRLGDHNPHRGGLVVATDTVEPNRVAGFLIYLEAENDLSTCAICYMAVAADRRRRGIARALVSEVLSRRPRATLTCAVDKVPYYEAMGFSVAGHRDNQITMTNWEYDDDIRIAVIDPAKLIQTPEVADLHQQLVQKYGLKAIRDAEKKQNRDMARAATKAQAYAAARGAPAPA</sequence>
<evidence type="ECO:0000313" key="2">
    <source>
        <dbReference type="EMBL" id="RRV08801.1"/>
    </source>
</evidence>
<dbReference type="CDD" id="cd04301">
    <property type="entry name" value="NAT_SF"/>
    <property type="match status" value="1"/>
</dbReference>
<dbReference type="SUPFAM" id="SSF55729">
    <property type="entry name" value="Acyl-CoA N-acyltransferases (Nat)"/>
    <property type="match status" value="1"/>
</dbReference>
<dbReference type="Proteomes" id="UP000276506">
    <property type="component" value="Unassembled WGS sequence"/>
</dbReference>
<organism evidence="2 3">
    <name type="scientific">Stutzerimonas xanthomarina</name>
    <dbReference type="NCBI Taxonomy" id="271420"/>
    <lineage>
        <taxon>Bacteria</taxon>
        <taxon>Pseudomonadati</taxon>
        <taxon>Pseudomonadota</taxon>
        <taxon>Gammaproteobacteria</taxon>
        <taxon>Pseudomonadales</taxon>
        <taxon>Pseudomonadaceae</taxon>
        <taxon>Stutzerimonas</taxon>
    </lineage>
</organism>
<reference evidence="2 3" key="1">
    <citation type="submission" date="2018-10" db="EMBL/GenBank/DDBJ databases">
        <title>Transmission dynamics of multidrug resistant bacteria on intensive care unit surfaces.</title>
        <authorList>
            <person name="D'Souza A.W."/>
            <person name="Potter R.F."/>
            <person name="Wallace M."/>
            <person name="Shupe A."/>
            <person name="Patel S."/>
            <person name="Sun S."/>
            <person name="Gul D."/>
            <person name="Kwon J.H."/>
            <person name="Andleeb S."/>
            <person name="Burnham C.-A.D."/>
            <person name="Dantas G."/>
        </authorList>
    </citation>
    <scope>NUCLEOTIDE SEQUENCE [LARGE SCALE GENOMIC DNA]</scope>
    <source>
        <strain evidence="2 3">PX_177</strain>
    </source>
</reference>
<dbReference type="Pfam" id="PF13508">
    <property type="entry name" value="Acetyltransf_7"/>
    <property type="match status" value="1"/>
</dbReference>
<dbReference type="Gene3D" id="3.40.630.30">
    <property type="match status" value="1"/>
</dbReference>
<accession>A0A3R8V596</accession>
<name>A0A3R8V596_9GAMM</name>
<dbReference type="InterPro" id="IPR016181">
    <property type="entry name" value="Acyl_CoA_acyltransferase"/>
</dbReference>
<evidence type="ECO:0000313" key="3">
    <source>
        <dbReference type="Proteomes" id="UP000276506"/>
    </source>
</evidence>
<feature type="domain" description="N-acetyltransferase" evidence="1">
    <location>
        <begin position="28"/>
        <end position="168"/>
    </location>
</feature>
<dbReference type="RefSeq" id="WP_041109839.1">
    <property type="nucleotide sequence ID" value="NZ_RHQL01000010.1"/>
</dbReference>
<dbReference type="EMBL" id="RHQL01000010">
    <property type="protein sequence ID" value="RRV08801.1"/>
    <property type="molecule type" value="Genomic_DNA"/>
</dbReference>
<evidence type="ECO:0000259" key="1">
    <source>
        <dbReference type="PROSITE" id="PS51186"/>
    </source>
</evidence>
<keyword evidence="2" id="KW-0808">Transferase</keyword>
<dbReference type="AlphaFoldDB" id="A0A3R8V596"/>
<dbReference type="PROSITE" id="PS51186">
    <property type="entry name" value="GNAT"/>
    <property type="match status" value="1"/>
</dbReference>
<comment type="caution">
    <text evidence="2">The sequence shown here is derived from an EMBL/GenBank/DDBJ whole genome shotgun (WGS) entry which is preliminary data.</text>
</comment>
<gene>
    <name evidence="2" type="ORF">EGJ28_16160</name>
</gene>
<dbReference type="GO" id="GO:0016747">
    <property type="term" value="F:acyltransferase activity, transferring groups other than amino-acyl groups"/>
    <property type="evidence" value="ECO:0007669"/>
    <property type="project" value="InterPro"/>
</dbReference>
<dbReference type="InterPro" id="IPR000182">
    <property type="entry name" value="GNAT_dom"/>
</dbReference>
<protein>
    <submittedName>
        <fullName evidence="2">GNAT family N-acetyltransferase</fullName>
    </submittedName>
</protein>
<proteinExistence type="predicted"/>